<name>A0A2K2AG84_POPTR</name>
<dbReference type="AlphaFoldDB" id="A0A2K2AG84"/>
<sequence length="208" mass="21372">MARSIAGIDDPFSGRRRPDSGHRLRDPLQAVGRVGAAYPRRGRGIHLPCSCQGAGSCCAAVCLPRRHGGGGRCPCSQVGGLADVAGADRRAWGLRGELYAGVGVALNCPVRARSRSGVSTCSRGRGSLVGIVVACTQSRMSGNRAVRVGRLRAGAPNCRPAAPITLGPRPPGCLAARRGSCAAYPLRWNSNVKLSLSAARLPGGAGRA</sequence>
<protein>
    <submittedName>
        <fullName evidence="2">Uncharacterized protein</fullName>
    </submittedName>
</protein>
<organism evidence="2 3">
    <name type="scientific">Populus trichocarpa</name>
    <name type="common">Western balsam poplar</name>
    <name type="synonym">Populus balsamifera subsp. trichocarpa</name>
    <dbReference type="NCBI Taxonomy" id="3694"/>
    <lineage>
        <taxon>Eukaryota</taxon>
        <taxon>Viridiplantae</taxon>
        <taxon>Streptophyta</taxon>
        <taxon>Embryophyta</taxon>
        <taxon>Tracheophyta</taxon>
        <taxon>Spermatophyta</taxon>
        <taxon>Magnoliopsida</taxon>
        <taxon>eudicotyledons</taxon>
        <taxon>Gunneridae</taxon>
        <taxon>Pentapetalae</taxon>
        <taxon>rosids</taxon>
        <taxon>fabids</taxon>
        <taxon>Malpighiales</taxon>
        <taxon>Salicaceae</taxon>
        <taxon>Saliceae</taxon>
        <taxon>Populus</taxon>
    </lineage>
</organism>
<evidence type="ECO:0000313" key="2">
    <source>
        <dbReference type="EMBL" id="PNT36535.1"/>
    </source>
</evidence>
<proteinExistence type="predicted"/>
<keyword evidence="3" id="KW-1185">Reference proteome</keyword>
<dbReference type="EMBL" id="CM009294">
    <property type="protein sequence ID" value="PNT36535.1"/>
    <property type="molecule type" value="Genomic_DNA"/>
</dbReference>
<feature type="region of interest" description="Disordered" evidence="1">
    <location>
        <begin position="1"/>
        <end position="25"/>
    </location>
</feature>
<feature type="compositionally biased region" description="Basic and acidic residues" evidence="1">
    <location>
        <begin position="12"/>
        <end position="25"/>
    </location>
</feature>
<accession>A0A2K2AG84</accession>
<gene>
    <name evidence="2" type="ORF">POPTR_005G133300</name>
</gene>
<evidence type="ECO:0000313" key="3">
    <source>
        <dbReference type="Proteomes" id="UP000006729"/>
    </source>
</evidence>
<dbReference type="InParanoid" id="A0A2K2AG84"/>
<evidence type="ECO:0000256" key="1">
    <source>
        <dbReference type="SAM" id="MobiDB-lite"/>
    </source>
</evidence>
<dbReference type="Proteomes" id="UP000006729">
    <property type="component" value="Chromosome 5"/>
</dbReference>
<reference evidence="2 3" key="1">
    <citation type="journal article" date="2006" name="Science">
        <title>The genome of black cottonwood, Populus trichocarpa (Torr. &amp; Gray).</title>
        <authorList>
            <person name="Tuskan G.A."/>
            <person name="Difazio S."/>
            <person name="Jansson S."/>
            <person name="Bohlmann J."/>
            <person name="Grigoriev I."/>
            <person name="Hellsten U."/>
            <person name="Putnam N."/>
            <person name="Ralph S."/>
            <person name="Rombauts S."/>
            <person name="Salamov A."/>
            <person name="Schein J."/>
            <person name="Sterck L."/>
            <person name="Aerts A."/>
            <person name="Bhalerao R.R."/>
            <person name="Bhalerao R.P."/>
            <person name="Blaudez D."/>
            <person name="Boerjan W."/>
            <person name="Brun A."/>
            <person name="Brunner A."/>
            <person name="Busov V."/>
            <person name="Campbell M."/>
            <person name="Carlson J."/>
            <person name="Chalot M."/>
            <person name="Chapman J."/>
            <person name="Chen G.L."/>
            <person name="Cooper D."/>
            <person name="Coutinho P.M."/>
            <person name="Couturier J."/>
            <person name="Covert S."/>
            <person name="Cronk Q."/>
            <person name="Cunningham R."/>
            <person name="Davis J."/>
            <person name="Degroeve S."/>
            <person name="Dejardin A."/>
            <person name="Depamphilis C."/>
            <person name="Detter J."/>
            <person name="Dirks B."/>
            <person name="Dubchak I."/>
            <person name="Duplessis S."/>
            <person name="Ehlting J."/>
            <person name="Ellis B."/>
            <person name="Gendler K."/>
            <person name="Goodstein D."/>
            <person name="Gribskov M."/>
            <person name="Grimwood J."/>
            <person name="Groover A."/>
            <person name="Gunter L."/>
            <person name="Hamberger B."/>
            <person name="Heinze B."/>
            <person name="Helariutta Y."/>
            <person name="Henrissat B."/>
            <person name="Holligan D."/>
            <person name="Holt R."/>
            <person name="Huang W."/>
            <person name="Islam-Faridi N."/>
            <person name="Jones S."/>
            <person name="Jones-Rhoades M."/>
            <person name="Jorgensen R."/>
            <person name="Joshi C."/>
            <person name="Kangasjarvi J."/>
            <person name="Karlsson J."/>
            <person name="Kelleher C."/>
            <person name="Kirkpatrick R."/>
            <person name="Kirst M."/>
            <person name="Kohler A."/>
            <person name="Kalluri U."/>
            <person name="Larimer F."/>
            <person name="Leebens-Mack J."/>
            <person name="Leple J.C."/>
            <person name="Locascio P."/>
            <person name="Lou Y."/>
            <person name="Lucas S."/>
            <person name="Martin F."/>
            <person name="Montanini B."/>
            <person name="Napoli C."/>
            <person name="Nelson D.R."/>
            <person name="Nelson C."/>
            <person name="Nieminen K."/>
            <person name="Nilsson O."/>
            <person name="Pereda V."/>
            <person name="Peter G."/>
            <person name="Philippe R."/>
            <person name="Pilate G."/>
            <person name="Poliakov A."/>
            <person name="Razumovskaya J."/>
            <person name="Richardson P."/>
            <person name="Rinaldi C."/>
            <person name="Ritland K."/>
            <person name="Rouze P."/>
            <person name="Ryaboy D."/>
            <person name="Schmutz J."/>
            <person name="Schrader J."/>
            <person name="Segerman B."/>
            <person name="Shin H."/>
            <person name="Siddiqui A."/>
            <person name="Sterky F."/>
            <person name="Terry A."/>
            <person name="Tsai C.J."/>
            <person name="Uberbacher E."/>
            <person name="Unneberg P."/>
            <person name="Vahala J."/>
            <person name="Wall K."/>
            <person name="Wessler S."/>
            <person name="Yang G."/>
            <person name="Yin T."/>
            <person name="Douglas C."/>
            <person name="Marra M."/>
            <person name="Sandberg G."/>
            <person name="Van de Peer Y."/>
            <person name="Rokhsar D."/>
        </authorList>
    </citation>
    <scope>NUCLEOTIDE SEQUENCE [LARGE SCALE GENOMIC DNA]</scope>
    <source>
        <strain evidence="3">cv. Nisqually</strain>
    </source>
</reference>